<dbReference type="Proteomes" id="UP000095280">
    <property type="component" value="Unplaced"/>
</dbReference>
<protein>
    <submittedName>
        <fullName evidence="2">CUB domain-containing protein</fullName>
    </submittedName>
</protein>
<evidence type="ECO:0000313" key="1">
    <source>
        <dbReference type="Proteomes" id="UP000095280"/>
    </source>
</evidence>
<proteinExistence type="predicted"/>
<organism evidence="1 2">
    <name type="scientific">Macrostomum lignano</name>
    <dbReference type="NCBI Taxonomy" id="282301"/>
    <lineage>
        <taxon>Eukaryota</taxon>
        <taxon>Metazoa</taxon>
        <taxon>Spiralia</taxon>
        <taxon>Lophotrochozoa</taxon>
        <taxon>Platyhelminthes</taxon>
        <taxon>Rhabditophora</taxon>
        <taxon>Macrostomorpha</taxon>
        <taxon>Macrostomida</taxon>
        <taxon>Macrostomidae</taxon>
        <taxon>Macrostomum</taxon>
    </lineage>
</organism>
<evidence type="ECO:0000313" key="2">
    <source>
        <dbReference type="WBParaSite" id="maker-uti_cns_0016717-snap-gene-0.3-mRNA-1"/>
    </source>
</evidence>
<dbReference type="AlphaFoldDB" id="A0A1I8IUB6"/>
<reference evidence="2" key="1">
    <citation type="submission" date="2016-11" db="UniProtKB">
        <authorList>
            <consortium name="WormBaseParasite"/>
        </authorList>
    </citation>
    <scope>IDENTIFICATION</scope>
</reference>
<accession>A0A1I8IUB6</accession>
<keyword evidence="1" id="KW-1185">Reference proteome</keyword>
<dbReference type="WBParaSite" id="maker-uti_cns_0016717-snap-gene-0.3-mRNA-1">
    <property type="protein sequence ID" value="maker-uti_cns_0016717-snap-gene-0.3-mRNA-1"/>
    <property type="gene ID" value="maker-uti_cns_0016717-snap-gene-0.3"/>
</dbReference>
<name>A0A1I8IUB6_9PLAT</name>
<sequence>TQRSSNNCQFSSASGPAGCTPSSMKFATDDGQYQSSNLTCRESGNSLTCSAGIVGGFNSLHIGPWFCKSLMDEQEDGIFLQYYNGGNSSANRFECFTKEAVIPPARLAFYLDGVELATSSNLVDWLSENSFSPQPTMYSLNKTDATVEPPVRGLS</sequence>